<reference evidence="1 2" key="1">
    <citation type="journal article" date="2016" name="Nat. Commun.">
        <title>Thousands of microbial genomes shed light on interconnected biogeochemical processes in an aquifer system.</title>
        <authorList>
            <person name="Anantharaman K."/>
            <person name="Brown C.T."/>
            <person name="Hug L.A."/>
            <person name="Sharon I."/>
            <person name="Castelle C.J."/>
            <person name="Probst A.J."/>
            <person name="Thomas B.C."/>
            <person name="Singh A."/>
            <person name="Wilkins M.J."/>
            <person name="Karaoz U."/>
            <person name="Brodie E.L."/>
            <person name="Williams K.H."/>
            <person name="Hubbard S.S."/>
            <person name="Banfield J.F."/>
        </authorList>
    </citation>
    <scope>NUCLEOTIDE SEQUENCE [LARGE SCALE GENOMIC DNA]</scope>
</reference>
<dbReference type="EMBL" id="MFGW01000232">
    <property type="protein sequence ID" value="OGF58755.1"/>
    <property type="molecule type" value="Genomic_DNA"/>
</dbReference>
<dbReference type="Proteomes" id="UP000178943">
    <property type="component" value="Unassembled WGS sequence"/>
</dbReference>
<dbReference type="AlphaFoldDB" id="A0A1F5V5S4"/>
<proteinExistence type="predicted"/>
<protein>
    <submittedName>
        <fullName evidence="1">Uncharacterized protein</fullName>
    </submittedName>
</protein>
<comment type="caution">
    <text evidence="1">The sequence shown here is derived from an EMBL/GenBank/DDBJ whole genome shotgun (WGS) entry which is preliminary data.</text>
</comment>
<evidence type="ECO:0000313" key="1">
    <source>
        <dbReference type="EMBL" id="OGF58755.1"/>
    </source>
</evidence>
<name>A0A1F5V5S4_9BACT</name>
<evidence type="ECO:0000313" key="2">
    <source>
        <dbReference type="Proteomes" id="UP000178943"/>
    </source>
</evidence>
<sequence>MGKKYPVTHQSRQKLETKKTIDAMILEMLVVDGCNSEVIADELGLDEHYVKHVIREAEKKGKIHSTWWSWHWRRKKK</sequence>
<organism evidence="1 2">
    <name type="scientific">Candidatus Fischerbacteria bacterium RBG_13_37_8</name>
    <dbReference type="NCBI Taxonomy" id="1817863"/>
    <lineage>
        <taxon>Bacteria</taxon>
        <taxon>Candidatus Fischeribacteriota</taxon>
    </lineage>
</organism>
<gene>
    <name evidence="1" type="ORF">A2Y62_09590</name>
</gene>
<accession>A0A1F5V5S4</accession>